<organism evidence="1 2">
    <name type="scientific">Caenorhabditis remanei</name>
    <name type="common">Caenorhabditis vulgaris</name>
    <dbReference type="NCBI Taxonomy" id="31234"/>
    <lineage>
        <taxon>Eukaryota</taxon>
        <taxon>Metazoa</taxon>
        <taxon>Ecdysozoa</taxon>
        <taxon>Nematoda</taxon>
        <taxon>Chromadorea</taxon>
        <taxon>Rhabditida</taxon>
        <taxon>Rhabditina</taxon>
        <taxon>Rhabditomorpha</taxon>
        <taxon>Rhabditoidea</taxon>
        <taxon>Rhabditidae</taxon>
        <taxon>Peloderinae</taxon>
        <taxon>Caenorhabditis</taxon>
    </lineage>
</organism>
<dbReference type="EMBL" id="WUAV01000001">
    <property type="protein sequence ID" value="KAF1771409.1"/>
    <property type="molecule type" value="Genomic_DNA"/>
</dbReference>
<evidence type="ECO:0000313" key="1">
    <source>
        <dbReference type="EMBL" id="KAF1771409.1"/>
    </source>
</evidence>
<dbReference type="AlphaFoldDB" id="A0A6A5HUG6"/>
<comment type="caution">
    <text evidence="1">The sequence shown here is derived from an EMBL/GenBank/DDBJ whole genome shotgun (WGS) entry which is preliminary data.</text>
</comment>
<dbReference type="KEGG" id="crq:GCK72_003235"/>
<accession>A0A6A5HUG6</accession>
<dbReference type="SUPFAM" id="SSF54495">
    <property type="entry name" value="UBC-like"/>
    <property type="match status" value="1"/>
</dbReference>
<reference evidence="1 2" key="1">
    <citation type="submission" date="2019-12" db="EMBL/GenBank/DDBJ databases">
        <title>Chromosome-level assembly of the Caenorhabditis remanei genome.</title>
        <authorList>
            <person name="Teterina A.A."/>
            <person name="Willis J.H."/>
            <person name="Phillips P.C."/>
        </authorList>
    </citation>
    <scope>NUCLEOTIDE SEQUENCE [LARGE SCALE GENOMIC DNA]</scope>
    <source>
        <strain evidence="1 2">PX506</strain>
        <tissue evidence="1">Whole organism</tissue>
    </source>
</reference>
<dbReference type="CTD" id="9805576"/>
<dbReference type="InterPro" id="IPR016135">
    <property type="entry name" value="UBQ-conjugating_enzyme/RWD"/>
</dbReference>
<gene>
    <name evidence="1" type="ORF">GCK72_003235</name>
</gene>
<protein>
    <submittedName>
        <fullName evidence="1">Uncharacterized protein</fullName>
    </submittedName>
</protein>
<name>A0A6A5HUG6_CAERE</name>
<evidence type="ECO:0000313" key="2">
    <source>
        <dbReference type="Proteomes" id="UP000483820"/>
    </source>
</evidence>
<dbReference type="CDD" id="cd00195">
    <property type="entry name" value="UBCc_UEV"/>
    <property type="match status" value="1"/>
</dbReference>
<dbReference type="GeneID" id="9805576"/>
<dbReference type="Proteomes" id="UP000483820">
    <property type="component" value="Chromosome I"/>
</dbReference>
<proteinExistence type="predicted"/>
<dbReference type="RefSeq" id="XP_053592552.1">
    <property type="nucleotide sequence ID" value="XM_053723907.1"/>
</dbReference>
<sequence length="197" mass="23378">MVFLVEDPGSMYPVEVVVATASPPTNHQPSSSYSYYNYNFIDTYYNHNFIDTYYNHNFIDTYYNHNFIDTYYNHNFIDTYYNHNFIDTYYNYYPPHTIRHTTTIRCAPPHTEYIITVNIPKTYPFTPPILVCKKDPKIKLKFLEKSQWKPSIGIREVLIEACHVISRRDLSSRLPVLPRLRPPLLKPRGSRSPPKKQ</sequence>